<feature type="transmembrane region" description="Helical" evidence="1">
    <location>
        <begin position="55"/>
        <end position="80"/>
    </location>
</feature>
<organism evidence="2 3">
    <name type="scientific">Thermoanaerobacterium saccharolyticum (strain DSM 8691 / JW/SL-YS485)</name>
    <dbReference type="NCBI Taxonomy" id="1094508"/>
    <lineage>
        <taxon>Bacteria</taxon>
        <taxon>Bacillati</taxon>
        <taxon>Bacillota</taxon>
        <taxon>Clostridia</taxon>
        <taxon>Thermoanaerobacterales</taxon>
        <taxon>Thermoanaerobacteraceae</taxon>
        <taxon>Thermoanaerobacterium</taxon>
    </lineage>
</organism>
<keyword evidence="1" id="KW-1133">Transmembrane helix</keyword>
<keyword evidence="3" id="KW-1185">Reference proteome</keyword>
<dbReference type="RefSeq" id="WP_014759573.1">
    <property type="nucleotide sequence ID" value="NC_017998.1"/>
</dbReference>
<geneLocation type="plasmid" evidence="2 3">
    <name>pMU3262</name>
</geneLocation>
<keyword evidence="2" id="KW-0614">Plasmid</keyword>
<gene>
    <name evidence="2" type="ordered locus">Tsac_2755</name>
</gene>
<evidence type="ECO:0000313" key="3">
    <source>
        <dbReference type="Proteomes" id="UP000006178"/>
    </source>
</evidence>
<dbReference type="Proteomes" id="UP000006178">
    <property type="component" value="Plasmid pMU3262"/>
</dbReference>
<sequence length="175" mass="20512">MTDILSYTNLWFIFSVMVITVLSIFIDNVIGKMLFILIMVVIDSFIWGGNIRNFILMFLLSFFKIALTMSLIFVLLVNVICGIRSIKYKKVISFYIPNNVSIVSKSGINYDVELKFKNDNSMKVRFIDGRHVQYVILPEIYYGSKIYGKDSYAYTKIKKIIKEMVMREIRKESYK</sequence>
<dbReference type="PATRIC" id="fig|1094508.3.peg.2786"/>
<dbReference type="AlphaFoldDB" id="I3WBV1"/>
<feature type="transmembrane region" description="Helical" evidence="1">
    <location>
        <begin position="6"/>
        <end position="26"/>
    </location>
</feature>
<protein>
    <submittedName>
        <fullName evidence="2">Uncharacterized protein</fullName>
    </submittedName>
</protein>
<name>I3WBV1_THESW</name>
<dbReference type="EMBL" id="CP003185">
    <property type="protein sequence ID" value="AFK94302.1"/>
    <property type="molecule type" value="Genomic_DNA"/>
</dbReference>
<evidence type="ECO:0000256" key="1">
    <source>
        <dbReference type="SAM" id="Phobius"/>
    </source>
</evidence>
<dbReference type="KEGG" id="tsh:Tsac_2755"/>
<accession>I3WBV1</accession>
<dbReference type="BioCyc" id="TSAC1094508:GLMA-2801-MONOMER"/>
<reference evidence="2 3" key="1">
    <citation type="journal article" date="2014" name="Appl. Environ. Microbiol.">
        <title>Profile of Secreted Hydrolases, Associated Proteins, and SlpA in Thermoanaerobacterium saccharolyticum during the Degradation of Hemicellulose.</title>
        <authorList>
            <person name="Currie D.H."/>
            <person name="Guss A.M."/>
            <person name="Herring C.D."/>
            <person name="Giannone R.J."/>
            <person name="Johnson C.M."/>
            <person name="Lankford P.K."/>
            <person name="Brown S.D."/>
            <person name="Hettich R.L."/>
            <person name="Lynd L.R."/>
        </authorList>
    </citation>
    <scope>NUCLEOTIDE SEQUENCE [LARGE SCALE GENOMIC DNA]</scope>
    <source>
        <strain evidence="3">DSM 8691 / JW/SL-YS485</strain>
    </source>
</reference>
<evidence type="ECO:0000313" key="2">
    <source>
        <dbReference type="EMBL" id="AFK94302.1"/>
    </source>
</evidence>
<proteinExistence type="predicted"/>
<keyword evidence="1" id="KW-0472">Membrane</keyword>
<keyword evidence="1" id="KW-0812">Transmembrane</keyword>
<feature type="transmembrane region" description="Helical" evidence="1">
    <location>
        <begin position="33"/>
        <end position="49"/>
    </location>
</feature>